<evidence type="ECO:0000256" key="1">
    <source>
        <dbReference type="SAM" id="MobiDB-lite"/>
    </source>
</evidence>
<reference evidence="2" key="1">
    <citation type="submission" date="2020-05" db="EMBL/GenBank/DDBJ databases">
        <authorList>
            <person name="Chiriac C."/>
            <person name="Salcher M."/>
            <person name="Ghai R."/>
            <person name="Kavagutti S V."/>
        </authorList>
    </citation>
    <scope>NUCLEOTIDE SEQUENCE</scope>
</reference>
<accession>A0A6J7ANZ5</accession>
<feature type="region of interest" description="Disordered" evidence="1">
    <location>
        <begin position="85"/>
        <end position="104"/>
    </location>
</feature>
<feature type="compositionally biased region" description="Basic and acidic residues" evidence="1">
    <location>
        <begin position="143"/>
        <end position="152"/>
    </location>
</feature>
<feature type="region of interest" description="Disordered" evidence="1">
    <location>
        <begin position="1"/>
        <end position="45"/>
    </location>
</feature>
<feature type="compositionally biased region" description="Basic and acidic residues" evidence="1">
    <location>
        <begin position="1"/>
        <end position="43"/>
    </location>
</feature>
<evidence type="ECO:0000313" key="2">
    <source>
        <dbReference type="EMBL" id="CAB4834230.1"/>
    </source>
</evidence>
<sequence>MHSDEPVVHQWTNHRDNPRTFSELHDEEDQNNKERKPTRDSVNHHPSAPLLVLFVRQMVFDHPRTSHGETGKDANRVERHEAIDLGSKHKHQRNSHCPEHQDSIRKRQPMPTLRQLCREKPITSDEAGEVRKAIKRRVPTRIKNEDCGKHDDEVEGMASRTLA</sequence>
<feature type="region of interest" description="Disordered" evidence="1">
    <location>
        <begin position="143"/>
        <end position="163"/>
    </location>
</feature>
<dbReference type="EMBL" id="CAFABE010000114">
    <property type="protein sequence ID" value="CAB4834230.1"/>
    <property type="molecule type" value="Genomic_DNA"/>
</dbReference>
<organism evidence="2">
    <name type="scientific">freshwater metagenome</name>
    <dbReference type="NCBI Taxonomy" id="449393"/>
    <lineage>
        <taxon>unclassified sequences</taxon>
        <taxon>metagenomes</taxon>
        <taxon>ecological metagenomes</taxon>
    </lineage>
</organism>
<proteinExistence type="predicted"/>
<gene>
    <name evidence="2" type="ORF">UFOPK3164_01605</name>
</gene>
<dbReference type="AlphaFoldDB" id="A0A6J7ANZ5"/>
<protein>
    <submittedName>
        <fullName evidence="2">Unannotated protein</fullName>
    </submittedName>
</protein>
<name>A0A6J7ANZ5_9ZZZZ</name>